<dbReference type="UniPathway" id="UPA00060">
    <property type="reaction ID" value="UER00141"/>
</dbReference>
<comment type="similarity">
    <text evidence="9 10">Belongs to the thiamine-phosphate synthase family.</text>
</comment>
<feature type="binding site" evidence="9">
    <location>
        <position position="79"/>
    </location>
    <ligand>
        <name>Mg(2+)</name>
        <dbReference type="ChEBI" id="CHEBI:18420"/>
    </ligand>
</feature>
<evidence type="ECO:0000256" key="3">
    <source>
        <dbReference type="ARBA" id="ARBA00022723"/>
    </source>
</evidence>
<dbReference type="EC" id="2.5.1.3" evidence="9"/>
<keyword evidence="2 9" id="KW-0808">Transferase</keyword>
<keyword evidence="3 9" id="KW-0479">Metal-binding</keyword>
<protein>
    <recommendedName>
        <fullName evidence="9">Thiamine-phosphate synthase</fullName>
        <shortName evidence="9">TP synthase</shortName>
        <shortName evidence="9">TPS</shortName>
        <ecNumber evidence="9">2.5.1.3</ecNumber>
    </recommendedName>
    <alternativeName>
        <fullName evidence="9">Thiamine-phosphate pyrophosphorylase</fullName>
        <shortName evidence="9">TMP pyrophosphorylase</shortName>
        <shortName evidence="9">TMP-PPase</shortName>
    </alternativeName>
</protein>
<comment type="pathway">
    <text evidence="1 9 11">Cofactor biosynthesis; thiamine diphosphate biosynthesis; thiamine phosphate from 4-amino-2-methyl-5-diphosphomethylpyrimidine and 4-methyl-5-(2-phosphoethyl)-thiazole: step 1/1.</text>
</comment>
<dbReference type="GO" id="GO:0000287">
    <property type="term" value="F:magnesium ion binding"/>
    <property type="evidence" value="ECO:0007669"/>
    <property type="project" value="UniProtKB-UniRule"/>
</dbReference>
<dbReference type="FunFam" id="3.20.20.70:FF:000096">
    <property type="entry name" value="Thiamine-phosphate synthase"/>
    <property type="match status" value="1"/>
</dbReference>
<feature type="binding site" evidence="9">
    <location>
        <begin position="143"/>
        <end position="145"/>
    </location>
    <ligand>
        <name>2-[(2R,5Z)-2-carboxy-4-methylthiazol-5(2H)-ylidene]ethyl phosphate</name>
        <dbReference type="ChEBI" id="CHEBI:62899"/>
    </ligand>
</feature>
<evidence type="ECO:0000259" key="12">
    <source>
        <dbReference type="Pfam" id="PF02581"/>
    </source>
</evidence>
<feature type="binding site" evidence="9">
    <location>
        <begin position="195"/>
        <end position="196"/>
    </location>
    <ligand>
        <name>2-[(2R,5Z)-2-carboxy-4-methylthiazol-5(2H)-ylidene]ethyl phosphate</name>
        <dbReference type="ChEBI" id="CHEBI:62899"/>
    </ligand>
</feature>
<evidence type="ECO:0000256" key="10">
    <source>
        <dbReference type="RuleBase" id="RU003826"/>
    </source>
</evidence>
<keyword evidence="14" id="KW-1185">Reference proteome</keyword>
<dbReference type="HAMAP" id="MF_00097">
    <property type="entry name" value="TMP_synthase"/>
    <property type="match status" value="1"/>
</dbReference>
<dbReference type="GO" id="GO:0004789">
    <property type="term" value="F:thiamine-phosphate diphosphorylase activity"/>
    <property type="evidence" value="ECO:0007669"/>
    <property type="project" value="UniProtKB-UniRule"/>
</dbReference>
<evidence type="ECO:0000256" key="5">
    <source>
        <dbReference type="ARBA" id="ARBA00022977"/>
    </source>
</evidence>
<evidence type="ECO:0000256" key="6">
    <source>
        <dbReference type="ARBA" id="ARBA00047334"/>
    </source>
</evidence>
<keyword evidence="4 9" id="KW-0460">Magnesium</keyword>
<gene>
    <name evidence="9" type="primary">thiE</name>
    <name evidence="13" type="ORF">CGZ90_04860</name>
</gene>
<dbReference type="CDD" id="cd00564">
    <property type="entry name" value="TMP_TenI"/>
    <property type="match status" value="1"/>
</dbReference>
<comment type="catalytic activity">
    <reaction evidence="7 9 10">
        <text>2-(2-carboxy-4-methylthiazol-5-yl)ethyl phosphate + 4-amino-2-methyl-5-(diphosphooxymethyl)pyrimidine + 2 H(+) = thiamine phosphate + CO2 + diphosphate</text>
        <dbReference type="Rhea" id="RHEA:47848"/>
        <dbReference type="ChEBI" id="CHEBI:15378"/>
        <dbReference type="ChEBI" id="CHEBI:16526"/>
        <dbReference type="ChEBI" id="CHEBI:33019"/>
        <dbReference type="ChEBI" id="CHEBI:37575"/>
        <dbReference type="ChEBI" id="CHEBI:57841"/>
        <dbReference type="ChEBI" id="CHEBI:62890"/>
        <dbReference type="EC" id="2.5.1.3"/>
    </reaction>
</comment>
<dbReference type="SUPFAM" id="SSF51391">
    <property type="entry name" value="Thiamin phosphate synthase"/>
    <property type="match status" value="1"/>
</dbReference>
<comment type="cofactor">
    <cofactor evidence="9">
        <name>Mg(2+)</name>
        <dbReference type="ChEBI" id="CHEBI:18420"/>
    </cofactor>
    <text evidence="9">Binds 1 Mg(2+) ion per subunit.</text>
</comment>
<dbReference type="Gene3D" id="3.20.20.70">
    <property type="entry name" value="Aldolase class I"/>
    <property type="match status" value="1"/>
</dbReference>
<organism evidence="13 14">
    <name type="scientific">Fictibacillus aquaticus</name>
    <dbReference type="NCBI Taxonomy" id="2021314"/>
    <lineage>
        <taxon>Bacteria</taxon>
        <taxon>Bacillati</taxon>
        <taxon>Bacillota</taxon>
        <taxon>Bacilli</taxon>
        <taxon>Bacillales</taxon>
        <taxon>Fictibacillaceae</taxon>
        <taxon>Fictibacillus</taxon>
    </lineage>
</organism>
<evidence type="ECO:0000256" key="7">
    <source>
        <dbReference type="ARBA" id="ARBA00047851"/>
    </source>
</evidence>
<evidence type="ECO:0000256" key="9">
    <source>
        <dbReference type="HAMAP-Rule" id="MF_00097"/>
    </source>
</evidence>
<dbReference type="EMBL" id="NOII01000001">
    <property type="protein sequence ID" value="OYD59233.1"/>
    <property type="molecule type" value="Genomic_DNA"/>
</dbReference>
<dbReference type="OrthoDB" id="9812206at2"/>
<comment type="function">
    <text evidence="9">Condenses 4-methyl-5-(beta-hydroxyethyl)thiazole monophosphate (THZ-P) and 2-methyl-4-amino-5-hydroxymethyl pyrimidine pyrophosphate (HMP-PP) to form thiamine monophosphate (TMP).</text>
</comment>
<dbReference type="GO" id="GO:0009228">
    <property type="term" value="P:thiamine biosynthetic process"/>
    <property type="evidence" value="ECO:0007669"/>
    <property type="project" value="UniProtKB-KW"/>
</dbReference>
<dbReference type="InterPro" id="IPR013785">
    <property type="entry name" value="Aldolase_TIM"/>
</dbReference>
<evidence type="ECO:0000256" key="8">
    <source>
        <dbReference type="ARBA" id="ARBA00047883"/>
    </source>
</evidence>
<dbReference type="PANTHER" id="PTHR20857:SF15">
    <property type="entry name" value="THIAMINE-PHOSPHATE SYNTHASE"/>
    <property type="match status" value="1"/>
</dbReference>
<dbReference type="PANTHER" id="PTHR20857">
    <property type="entry name" value="THIAMINE-PHOSPHATE PYROPHOSPHORYLASE"/>
    <property type="match status" value="1"/>
</dbReference>
<dbReference type="Pfam" id="PF02581">
    <property type="entry name" value="TMP-TENI"/>
    <property type="match status" value="1"/>
</dbReference>
<dbReference type="InterPro" id="IPR034291">
    <property type="entry name" value="TMP_synthase"/>
</dbReference>
<dbReference type="InterPro" id="IPR022998">
    <property type="entry name" value="ThiamineP_synth_TenI"/>
</dbReference>
<evidence type="ECO:0000256" key="11">
    <source>
        <dbReference type="RuleBase" id="RU004253"/>
    </source>
</evidence>
<comment type="catalytic activity">
    <reaction evidence="8 9 10">
        <text>2-[(2R,5Z)-2-carboxy-4-methylthiazol-5(2H)-ylidene]ethyl phosphate + 4-amino-2-methyl-5-(diphosphooxymethyl)pyrimidine + 2 H(+) = thiamine phosphate + CO2 + diphosphate</text>
        <dbReference type="Rhea" id="RHEA:47844"/>
        <dbReference type="ChEBI" id="CHEBI:15378"/>
        <dbReference type="ChEBI" id="CHEBI:16526"/>
        <dbReference type="ChEBI" id="CHEBI:33019"/>
        <dbReference type="ChEBI" id="CHEBI:37575"/>
        <dbReference type="ChEBI" id="CHEBI:57841"/>
        <dbReference type="ChEBI" id="CHEBI:62899"/>
        <dbReference type="EC" id="2.5.1.3"/>
    </reaction>
</comment>
<feature type="binding site" evidence="9">
    <location>
        <begin position="43"/>
        <end position="47"/>
    </location>
    <ligand>
        <name>4-amino-2-methyl-5-(diphosphooxymethyl)pyrimidine</name>
        <dbReference type="ChEBI" id="CHEBI:57841"/>
    </ligand>
</feature>
<dbReference type="GO" id="GO:0005737">
    <property type="term" value="C:cytoplasm"/>
    <property type="evidence" value="ECO:0007669"/>
    <property type="project" value="TreeGrafter"/>
</dbReference>
<dbReference type="Proteomes" id="UP000215059">
    <property type="component" value="Unassembled WGS sequence"/>
</dbReference>
<dbReference type="AlphaFoldDB" id="A0A235FE30"/>
<keyword evidence="5 9" id="KW-0784">Thiamine biosynthesis</keyword>
<dbReference type="RefSeq" id="WP_094251194.1">
    <property type="nucleotide sequence ID" value="NZ_JBHLXL010000001.1"/>
</dbReference>
<proteinExistence type="inferred from homology"/>
<comment type="catalytic activity">
    <reaction evidence="6 9 10">
        <text>4-methyl-5-(2-phosphooxyethyl)-thiazole + 4-amino-2-methyl-5-(diphosphooxymethyl)pyrimidine + H(+) = thiamine phosphate + diphosphate</text>
        <dbReference type="Rhea" id="RHEA:22328"/>
        <dbReference type="ChEBI" id="CHEBI:15378"/>
        <dbReference type="ChEBI" id="CHEBI:33019"/>
        <dbReference type="ChEBI" id="CHEBI:37575"/>
        <dbReference type="ChEBI" id="CHEBI:57841"/>
        <dbReference type="ChEBI" id="CHEBI:58296"/>
        <dbReference type="EC" id="2.5.1.3"/>
    </reaction>
</comment>
<dbReference type="GO" id="GO:0009229">
    <property type="term" value="P:thiamine diphosphate biosynthetic process"/>
    <property type="evidence" value="ECO:0007669"/>
    <property type="project" value="UniProtKB-UniRule"/>
</dbReference>
<evidence type="ECO:0000313" key="14">
    <source>
        <dbReference type="Proteomes" id="UP000215059"/>
    </source>
</evidence>
<comment type="caution">
    <text evidence="13">The sequence shown here is derived from an EMBL/GenBank/DDBJ whole genome shotgun (WGS) entry which is preliminary data.</text>
</comment>
<accession>A0A235FE30</accession>
<feature type="binding site" evidence="9">
    <location>
        <position position="98"/>
    </location>
    <ligand>
        <name>Mg(2+)</name>
        <dbReference type="ChEBI" id="CHEBI:18420"/>
    </ligand>
</feature>
<evidence type="ECO:0000256" key="4">
    <source>
        <dbReference type="ARBA" id="ARBA00022842"/>
    </source>
</evidence>
<evidence type="ECO:0000256" key="1">
    <source>
        <dbReference type="ARBA" id="ARBA00005165"/>
    </source>
</evidence>
<name>A0A235FE30_9BACL</name>
<evidence type="ECO:0000256" key="2">
    <source>
        <dbReference type="ARBA" id="ARBA00022679"/>
    </source>
</evidence>
<feature type="binding site" evidence="9">
    <location>
        <position position="78"/>
    </location>
    <ligand>
        <name>4-amino-2-methyl-5-(diphosphooxymethyl)pyrimidine</name>
        <dbReference type="ChEBI" id="CHEBI:57841"/>
    </ligand>
</feature>
<dbReference type="InterPro" id="IPR036206">
    <property type="entry name" value="ThiamineP_synth_sf"/>
</dbReference>
<feature type="binding site" evidence="9">
    <location>
        <position position="146"/>
    </location>
    <ligand>
        <name>4-amino-2-methyl-5-(diphosphooxymethyl)pyrimidine</name>
        <dbReference type="ChEBI" id="CHEBI:57841"/>
    </ligand>
</feature>
<evidence type="ECO:0000313" key="13">
    <source>
        <dbReference type="EMBL" id="OYD59233.1"/>
    </source>
</evidence>
<feature type="binding site" evidence="9">
    <location>
        <position position="117"/>
    </location>
    <ligand>
        <name>4-amino-2-methyl-5-(diphosphooxymethyl)pyrimidine</name>
        <dbReference type="ChEBI" id="CHEBI:57841"/>
    </ligand>
</feature>
<sequence>MKQSDIIQALRLYVIAGTLNCKNGRSIEETVERALQGGATMVQFREKGHGSLTGSDKLQCAIRLKSLCAAYRVPFIINDDAELMLLSDADGLHIGQDDGDIAEARKRIGVNKILGVSVYTVAEAKHALQNGADYLGIGPVYETSTKEDAKQAAGIVRIQLIREHVQNIPIVGIGGINEDRAGEVIKAGADGVAVITAVTDAGRPLAAARRLSEKAGSACSTNGR</sequence>
<feature type="domain" description="Thiamine phosphate synthase/TenI" evidence="12">
    <location>
        <begin position="12"/>
        <end position="198"/>
    </location>
</feature>
<reference evidence="13 14" key="1">
    <citation type="submission" date="2017-07" db="EMBL/GenBank/DDBJ databases">
        <title>Fictibacillus sp. nov. GDSW-R2A3 Genome sequencing and assembly.</title>
        <authorList>
            <person name="Mayilraj S."/>
        </authorList>
    </citation>
    <scope>NUCLEOTIDE SEQUENCE [LARGE SCALE GENOMIC DNA]</scope>
    <source>
        <strain evidence="13 14">GDSW-R2A3</strain>
    </source>
</reference>
<feature type="binding site" evidence="9">
    <location>
        <position position="175"/>
    </location>
    <ligand>
        <name>2-[(2R,5Z)-2-carboxy-4-methylthiazol-5(2H)-ylidene]ethyl phosphate</name>
        <dbReference type="ChEBI" id="CHEBI:62899"/>
    </ligand>
</feature>
<dbReference type="NCBIfam" id="TIGR00693">
    <property type="entry name" value="thiE"/>
    <property type="match status" value="1"/>
</dbReference>